<dbReference type="Pfam" id="PF07883">
    <property type="entry name" value="Cupin_2"/>
    <property type="match status" value="1"/>
</dbReference>
<organism evidence="2 3">
    <name type="scientific">Virgibacillus salarius</name>
    <dbReference type="NCBI Taxonomy" id="447199"/>
    <lineage>
        <taxon>Bacteria</taxon>
        <taxon>Bacillati</taxon>
        <taxon>Bacillota</taxon>
        <taxon>Bacilli</taxon>
        <taxon>Bacillales</taxon>
        <taxon>Bacillaceae</taxon>
        <taxon>Virgibacillus</taxon>
    </lineage>
</organism>
<reference evidence="2" key="1">
    <citation type="submission" date="2021-04" db="EMBL/GenBank/DDBJ databases">
        <title>Isolation and polyphasic classification of algal microorganism.</title>
        <authorList>
            <person name="Wang S."/>
        </authorList>
    </citation>
    <scope>NUCLEOTIDE SEQUENCE</scope>
    <source>
        <strain evidence="2">720a</strain>
    </source>
</reference>
<comment type="caution">
    <text evidence="2">The sequence shown here is derived from an EMBL/GenBank/DDBJ whole genome shotgun (WGS) entry which is preliminary data.</text>
</comment>
<dbReference type="InterPro" id="IPR013096">
    <property type="entry name" value="Cupin_2"/>
</dbReference>
<proteinExistence type="predicted"/>
<dbReference type="EMBL" id="JAGSOT010000057">
    <property type="protein sequence ID" value="MBR7797510.1"/>
    <property type="molecule type" value="Genomic_DNA"/>
</dbReference>
<evidence type="ECO:0000313" key="2">
    <source>
        <dbReference type="EMBL" id="MBR7797510.1"/>
    </source>
</evidence>
<name>A0A941DVG6_9BACI</name>
<dbReference type="InterPro" id="IPR014710">
    <property type="entry name" value="RmlC-like_jellyroll"/>
</dbReference>
<dbReference type="SUPFAM" id="SSF51182">
    <property type="entry name" value="RmlC-like cupins"/>
    <property type="match status" value="1"/>
</dbReference>
<gene>
    <name evidence="2" type="ORF">KCX74_15880</name>
</gene>
<sequence length="103" mass="11099">MKIKEDGLKKLGLTTLFTNKEKTVKFGTAIIAPGERVPVVGVSSHFEHEYSVIVKGKIAGESGGEAFEVGESAATFIPAGEEHWAINNSDAPCEIVWLLVNEQ</sequence>
<feature type="domain" description="Cupin type-2" evidence="1">
    <location>
        <begin position="30"/>
        <end position="98"/>
    </location>
</feature>
<accession>A0A941DVG6</accession>
<keyword evidence="3" id="KW-1185">Reference proteome</keyword>
<dbReference type="InterPro" id="IPR011051">
    <property type="entry name" value="RmlC_Cupin_sf"/>
</dbReference>
<protein>
    <submittedName>
        <fullName evidence="2">Cupin domain-containing protein</fullName>
    </submittedName>
</protein>
<evidence type="ECO:0000259" key="1">
    <source>
        <dbReference type="Pfam" id="PF07883"/>
    </source>
</evidence>
<dbReference type="AlphaFoldDB" id="A0A941DVG6"/>
<dbReference type="Proteomes" id="UP000675284">
    <property type="component" value="Unassembled WGS sequence"/>
</dbReference>
<dbReference type="RefSeq" id="WP_026683015.1">
    <property type="nucleotide sequence ID" value="NZ_BAAACY010000110.1"/>
</dbReference>
<dbReference type="Gene3D" id="2.60.120.10">
    <property type="entry name" value="Jelly Rolls"/>
    <property type="match status" value="1"/>
</dbReference>
<evidence type="ECO:0000313" key="3">
    <source>
        <dbReference type="Proteomes" id="UP000675284"/>
    </source>
</evidence>